<proteinExistence type="predicted"/>
<accession>A0ABP8KMA6</accession>
<reference evidence="2" key="1">
    <citation type="journal article" date="2019" name="Int. J. Syst. Evol. Microbiol.">
        <title>The Global Catalogue of Microorganisms (GCM) 10K type strain sequencing project: providing services to taxonomists for standard genome sequencing and annotation.</title>
        <authorList>
            <consortium name="The Broad Institute Genomics Platform"/>
            <consortium name="The Broad Institute Genome Sequencing Center for Infectious Disease"/>
            <person name="Wu L."/>
            <person name="Ma J."/>
        </authorList>
    </citation>
    <scope>NUCLEOTIDE SEQUENCE [LARGE SCALE GENOMIC DNA]</scope>
    <source>
        <strain evidence="2">JCM 17809</strain>
    </source>
</reference>
<evidence type="ECO:0000313" key="2">
    <source>
        <dbReference type="Proteomes" id="UP001500945"/>
    </source>
</evidence>
<organism evidence="1 2">
    <name type="scientific">Fodinibacter luteus</name>
    <dbReference type="NCBI Taxonomy" id="552064"/>
    <lineage>
        <taxon>Bacteria</taxon>
        <taxon>Bacillati</taxon>
        <taxon>Actinomycetota</taxon>
        <taxon>Actinomycetes</taxon>
        <taxon>Micrococcales</taxon>
        <taxon>Intrasporangiaceae</taxon>
        <taxon>Fodinibacter (ex Wang et al. 2009)</taxon>
    </lineage>
</organism>
<keyword evidence="2" id="KW-1185">Reference proteome</keyword>
<comment type="caution">
    <text evidence="1">The sequence shown here is derived from an EMBL/GenBank/DDBJ whole genome shotgun (WGS) entry which is preliminary data.</text>
</comment>
<sequence>MVGAERRLATELVVIMANAAHEMKAAEGARVRGAAAEGVAGTSAALMLRPPDPVTRR</sequence>
<dbReference type="EMBL" id="BAABGM010000017">
    <property type="protein sequence ID" value="GAA4409751.1"/>
    <property type="molecule type" value="Genomic_DNA"/>
</dbReference>
<evidence type="ECO:0000313" key="1">
    <source>
        <dbReference type="EMBL" id="GAA4409751.1"/>
    </source>
</evidence>
<name>A0ABP8KMA6_9MICO</name>
<gene>
    <name evidence="1" type="ORF">GCM10023168_28770</name>
</gene>
<dbReference type="Proteomes" id="UP001500945">
    <property type="component" value="Unassembled WGS sequence"/>
</dbReference>
<protein>
    <submittedName>
        <fullName evidence="1">Uncharacterized protein</fullName>
    </submittedName>
</protein>